<comment type="caution">
    <text evidence="2">The sequence shown here is derived from an EMBL/GenBank/DDBJ whole genome shotgun (WGS) entry which is preliminary data.</text>
</comment>
<name>A0A5C7B848_9FLAO</name>
<evidence type="ECO:0000313" key="2">
    <source>
        <dbReference type="EMBL" id="TXE18401.1"/>
    </source>
</evidence>
<gene>
    <name evidence="2" type="ORF">ES692_07070</name>
</gene>
<organism evidence="2 3">
    <name type="scientific">Psychroserpens burtonensis</name>
    <dbReference type="NCBI Taxonomy" id="49278"/>
    <lineage>
        <taxon>Bacteria</taxon>
        <taxon>Pseudomonadati</taxon>
        <taxon>Bacteroidota</taxon>
        <taxon>Flavobacteriia</taxon>
        <taxon>Flavobacteriales</taxon>
        <taxon>Flavobacteriaceae</taxon>
        <taxon>Psychroserpens</taxon>
    </lineage>
</organism>
<feature type="domain" description="Conserved hypothetical protein CHP02391" evidence="1">
    <location>
        <begin position="5"/>
        <end position="132"/>
    </location>
</feature>
<keyword evidence="3" id="KW-1185">Reference proteome</keyword>
<dbReference type="EMBL" id="VOSB01000008">
    <property type="protein sequence ID" value="TXE18401.1"/>
    <property type="molecule type" value="Genomic_DNA"/>
</dbReference>
<protein>
    <submittedName>
        <fullName evidence="2">TIGR02391 family protein</fullName>
    </submittedName>
</protein>
<dbReference type="AlphaFoldDB" id="A0A5C7B848"/>
<dbReference type="Pfam" id="PF09509">
    <property type="entry name" value="Hypoth_Ymh"/>
    <property type="match status" value="1"/>
</dbReference>
<evidence type="ECO:0000259" key="1">
    <source>
        <dbReference type="Pfam" id="PF09509"/>
    </source>
</evidence>
<dbReference type="Proteomes" id="UP000321938">
    <property type="component" value="Unassembled WGS sequence"/>
</dbReference>
<proteinExistence type="predicted"/>
<dbReference type="InterPro" id="IPR012654">
    <property type="entry name" value="CHP02391"/>
</dbReference>
<reference evidence="2 3" key="1">
    <citation type="submission" date="2019-08" db="EMBL/GenBank/DDBJ databases">
        <title>Genome of Psychroserpens burtonensis ACAM 167.</title>
        <authorList>
            <person name="Bowman J.P."/>
        </authorList>
    </citation>
    <scope>NUCLEOTIDE SEQUENCE [LARGE SCALE GENOMIC DNA]</scope>
    <source>
        <strain evidence="2 3">ACAM 167</strain>
    </source>
</reference>
<evidence type="ECO:0000313" key="3">
    <source>
        <dbReference type="Proteomes" id="UP000321938"/>
    </source>
</evidence>
<dbReference type="NCBIfam" id="TIGR02391">
    <property type="entry name" value="hypoth_ymh"/>
    <property type="match status" value="1"/>
</dbReference>
<accession>A0A5C7B848</accession>
<dbReference type="RefSeq" id="WP_147231459.1">
    <property type="nucleotide sequence ID" value="NZ_VOSB01000008.1"/>
</dbReference>
<sequence>MNWEELHPKVRQLAEERFNNNFYADAISMTLREVNSIVKAEILRLTGTEYDGINLMRQAFGFQYNNGNLERNARILFVPDLTTESRRNIQDGYRNIFVGAMSAIRNPKAHENMNPDESKTRHLLQLSSLLFIKLEEAGLQIPVE</sequence>
<dbReference type="OrthoDB" id="2521943at2"/>